<dbReference type="InterPro" id="IPR050469">
    <property type="entry name" value="Diguanylate_Cyclase"/>
</dbReference>
<keyword evidence="4" id="KW-0342">GTP-binding</keyword>
<evidence type="ECO:0000256" key="3">
    <source>
        <dbReference type="ARBA" id="ARBA00012528"/>
    </source>
</evidence>
<dbReference type="Gene3D" id="3.30.70.270">
    <property type="match status" value="1"/>
</dbReference>
<comment type="catalytic activity">
    <reaction evidence="5">
        <text>2 GTP = 3',3'-c-di-GMP + 2 diphosphate</text>
        <dbReference type="Rhea" id="RHEA:24898"/>
        <dbReference type="ChEBI" id="CHEBI:33019"/>
        <dbReference type="ChEBI" id="CHEBI:37565"/>
        <dbReference type="ChEBI" id="CHEBI:58805"/>
        <dbReference type="EC" id="2.7.7.65"/>
    </reaction>
</comment>
<dbReference type="InterPro" id="IPR000160">
    <property type="entry name" value="GGDEF_dom"/>
</dbReference>
<dbReference type="AlphaFoldDB" id="A0AA94H642"/>
<dbReference type="GO" id="GO:0005525">
    <property type="term" value="F:GTP binding"/>
    <property type="evidence" value="ECO:0007669"/>
    <property type="project" value="UniProtKB-KW"/>
</dbReference>
<dbReference type="InterPro" id="IPR000014">
    <property type="entry name" value="PAS"/>
</dbReference>
<dbReference type="InterPro" id="IPR035965">
    <property type="entry name" value="PAS-like_dom_sf"/>
</dbReference>
<evidence type="ECO:0000313" key="8">
    <source>
        <dbReference type="Proteomes" id="UP000182314"/>
    </source>
</evidence>
<dbReference type="CDD" id="cd01949">
    <property type="entry name" value="GGDEF"/>
    <property type="match status" value="1"/>
</dbReference>
<dbReference type="EC" id="2.7.7.65" evidence="3"/>
<dbReference type="NCBIfam" id="TIGR00229">
    <property type="entry name" value="sensory_box"/>
    <property type="match status" value="1"/>
</dbReference>
<evidence type="ECO:0000256" key="2">
    <source>
        <dbReference type="ARBA" id="ARBA00004665"/>
    </source>
</evidence>
<evidence type="ECO:0000256" key="5">
    <source>
        <dbReference type="ARBA" id="ARBA00034247"/>
    </source>
</evidence>
<comment type="cofactor">
    <cofactor evidence="1">
        <name>Mg(2+)</name>
        <dbReference type="ChEBI" id="CHEBI:18420"/>
    </cofactor>
</comment>
<dbReference type="CDD" id="cd00130">
    <property type="entry name" value="PAS"/>
    <property type="match status" value="1"/>
</dbReference>
<dbReference type="PROSITE" id="PS50887">
    <property type="entry name" value="GGDEF"/>
    <property type="match status" value="1"/>
</dbReference>
<dbReference type="Proteomes" id="UP000182314">
    <property type="component" value="Unassembled WGS sequence"/>
</dbReference>
<proteinExistence type="predicted"/>
<dbReference type="Pfam" id="PF00990">
    <property type="entry name" value="GGDEF"/>
    <property type="match status" value="1"/>
</dbReference>
<evidence type="ECO:0000256" key="4">
    <source>
        <dbReference type="ARBA" id="ARBA00023134"/>
    </source>
</evidence>
<feature type="domain" description="GGDEF" evidence="6">
    <location>
        <begin position="368"/>
        <end position="501"/>
    </location>
</feature>
<evidence type="ECO:0000256" key="1">
    <source>
        <dbReference type="ARBA" id="ARBA00001946"/>
    </source>
</evidence>
<dbReference type="GO" id="GO:0052621">
    <property type="term" value="F:diguanylate cyclase activity"/>
    <property type="evidence" value="ECO:0007669"/>
    <property type="project" value="UniProtKB-EC"/>
</dbReference>
<comment type="caution">
    <text evidence="7">The sequence shown here is derived from an EMBL/GenBank/DDBJ whole genome shotgun (WGS) entry which is preliminary data.</text>
</comment>
<keyword evidence="4" id="KW-0547">Nucleotide-binding</keyword>
<dbReference type="SUPFAM" id="SSF55785">
    <property type="entry name" value="PYP-like sensor domain (PAS domain)"/>
    <property type="match status" value="1"/>
</dbReference>
<dbReference type="FunFam" id="3.30.70.270:FF:000001">
    <property type="entry name" value="Diguanylate cyclase domain protein"/>
    <property type="match status" value="1"/>
</dbReference>
<organism evidence="7 8">
    <name type="scientific">Kosakonia oryzae</name>
    <dbReference type="NCBI Taxonomy" id="497725"/>
    <lineage>
        <taxon>Bacteria</taxon>
        <taxon>Pseudomonadati</taxon>
        <taxon>Pseudomonadota</taxon>
        <taxon>Gammaproteobacteria</taxon>
        <taxon>Enterobacterales</taxon>
        <taxon>Enterobacteriaceae</taxon>
        <taxon>Kosakonia</taxon>
    </lineage>
</organism>
<dbReference type="InterPro" id="IPR043128">
    <property type="entry name" value="Rev_trsase/Diguanyl_cyclase"/>
</dbReference>
<comment type="pathway">
    <text evidence="2">Purine metabolism; 3',5'-cyclic di-GMP biosynthesis.</text>
</comment>
<dbReference type="InterPro" id="IPR029787">
    <property type="entry name" value="Nucleotide_cyclase"/>
</dbReference>
<sequence length="504" mass="57357">MRGARLRYVTTVGACFFFLIKSSQAGVVLITCEKKKMKTENLAVSLGDGAAALTLLAKLMPWLAAQRSMEDILSVINASLGAHLAWVVIEQDDAWQIACNGEVACTLRDAQTLLEQLQLRRNQRAWRVICWRRHVGKLLFPTQSFTTNKLQSGILCKLNYRDTSVKGYFFLAFAYPLPSLSIIKNVVIILVEKLKDYMEEILVRERAAKEMQRVVTQYKALFDRAPVLMNSFDKTNRCILWNGECERLFGWNINELNQQPDPLALFFPDPEMRQKIRSSINTSPAVDMHEWHPIRRDGQVLTVLWSNILLPDRSILSIGLDITERKKVERQLEKKATIDDLTGCYNRFAMLRKLKEALVQCKPEDSRSHFSLLMLDLDHFKNINDRWGHLTGDAALVHFCDQIREHSDPSYLFGRLGGEEFLILMPHADRKNALRFSQKIRAALARSPLLSGCEKIPLSFSAGLVFVCGEQTDTSVLLTLADNALYDAKRNGRSKTVVASAFYK</sequence>
<dbReference type="PANTHER" id="PTHR45138:SF9">
    <property type="entry name" value="DIGUANYLATE CYCLASE DGCM-RELATED"/>
    <property type="match status" value="1"/>
</dbReference>
<dbReference type="EMBL" id="FOKO01000005">
    <property type="protein sequence ID" value="SFC99068.1"/>
    <property type="molecule type" value="Genomic_DNA"/>
</dbReference>
<name>A0AA94H642_9ENTR</name>
<accession>A0AA94H642</accession>
<dbReference type="SMART" id="SM00267">
    <property type="entry name" value="GGDEF"/>
    <property type="match status" value="1"/>
</dbReference>
<dbReference type="Gene3D" id="3.30.450.20">
    <property type="entry name" value="PAS domain"/>
    <property type="match status" value="1"/>
</dbReference>
<evidence type="ECO:0000259" key="6">
    <source>
        <dbReference type="PROSITE" id="PS50887"/>
    </source>
</evidence>
<protein>
    <recommendedName>
        <fullName evidence="3">diguanylate cyclase</fullName>
        <ecNumber evidence="3">2.7.7.65</ecNumber>
    </recommendedName>
</protein>
<dbReference type="PANTHER" id="PTHR45138">
    <property type="entry name" value="REGULATORY COMPONENTS OF SENSORY TRANSDUCTION SYSTEM"/>
    <property type="match status" value="1"/>
</dbReference>
<gene>
    <name evidence="7" type="ORF">SAMN05216286_3812</name>
</gene>
<evidence type="ECO:0000313" key="7">
    <source>
        <dbReference type="EMBL" id="SFC99068.1"/>
    </source>
</evidence>
<dbReference type="NCBIfam" id="TIGR00254">
    <property type="entry name" value="GGDEF"/>
    <property type="match status" value="1"/>
</dbReference>
<reference evidence="7 8" key="1">
    <citation type="submission" date="2016-10" db="EMBL/GenBank/DDBJ databases">
        <authorList>
            <person name="Varghese N."/>
            <person name="Submissions S."/>
        </authorList>
    </citation>
    <scope>NUCLEOTIDE SEQUENCE [LARGE SCALE GENOMIC DNA]</scope>
    <source>
        <strain evidence="7 8">CGMCC 1.7012</strain>
    </source>
</reference>
<dbReference type="SUPFAM" id="SSF55073">
    <property type="entry name" value="Nucleotide cyclase"/>
    <property type="match status" value="1"/>
</dbReference>